<dbReference type="SUPFAM" id="SSF53098">
    <property type="entry name" value="Ribonuclease H-like"/>
    <property type="match status" value="1"/>
</dbReference>
<dbReference type="InterPro" id="IPR004649">
    <property type="entry name" value="RNase_H2_suA"/>
</dbReference>
<dbReference type="InterPro" id="IPR024567">
    <property type="entry name" value="RNase_HII/HIII_dom"/>
</dbReference>
<dbReference type="InterPro" id="IPR012337">
    <property type="entry name" value="RNaseH-like_sf"/>
</dbReference>
<evidence type="ECO:0000256" key="5">
    <source>
        <dbReference type="ARBA" id="ARBA00022723"/>
    </source>
</evidence>
<comment type="similarity">
    <text evidence="3">Belongs to the RNase HII family. Eukaryotic subfamily.</text>
</comment>
<evidence type="ECO:0000256" key="1">
    <source>
        <dbReference type="ARBA" id="ARBA00000077"/>
    </source>
</evidence>
<protein>
    <recommendedName>
        <fullName evidence="9">Ribonuclease</fullName>
        <ecNumber evidence="9">3.1.26.4</ecNumber>
    </recommendedName>
</protein>
<dbReference type="GO" id="GO:0032299">
    <property type="term" value="C:ribonuclease H2 complex"/>
    <property type="evidence" value="ECO:0007669"/>
    <property type="project" value="TreeGrafter"/>
</dbReference>
<feature type="domain" description="RNase H type-2" evidence="10">
    <location>
        <begin position="14"/>
        <end position="244"/>
    </location>
</feature>
<name>A0A175JL99_ENTHI</name>
<dbReference type="EMBL" id="BDEQ01000001">
    <property type="protein sequence ID" value="GAT94471.1"/>
    <property type="molecule type" value="Genomic_DNA"/>
</dbReference>
<evidence type="ECO:0000256" key="4">
    <source>
        <dbReference type="ARBA" id="ARBA00022722"/>
    </source>
</evidence>
<evidence type="ECO:0000313" key="11">
    <source>
        <dbReference type="EMBL" id="GAT94471.1"/>
    </source>
</evidence>
<dbReference type="FunFam" id="3.30.420.10:FF:000178">
    <property type="entry name" value="Ribonuclease"/>
    <property type="match status" value="1"/>
</dbReference>
<evidence type="ECO:0000313" key="12">
    <source>
        <dbReference type="Proteomes" id="UP000078387"/>
    </source>
</evidence>
<reference evidence="11 12" key="1">
    <citation type="submission" date="2016-05" db="EMBL/GenBank/DDBJ databases">
        <title>First whole genome sequencing of Entamoeba histolytica HM1:IMSS-clone-6.</title>
        <authorList>
            <person name="Mukherjee Avik.K."/>
            <person name="Izumyama S."/>
            <person name="Nakada-Tsukui K."/>
            <person name="Nozaki T."/>
        </authorList>
    </citation>
    <scope>NUCLEOTIDE SEQUENCE [LARGE SCALE GENOMIC DNA]</scope>
    <source>
        <strain evidence="11 12">HM1:IMSS clone 6</strain>
    </source>
</reference>
<dbReference type="InterPro" id="IPR036397">
    <property type="entry name" value="RNaseH_sf"/>
</dbReference>
<dbReference type="GO" id="GO:0004523">
    <property type="term" value="F:RNA-DNA hybrid ribonuclease activity"/>
    <property type="evidence" value="ECO:0007669"/>
    <property type="project" value="UniProtKB-UniRule"/>
</dbReference>
<dbReference type="VEuPathDB" id="AmoebaDB:EHI7A_151320"/>
<keyword evidence="6 8" id="KW-0255">Endonuclease</keyword>
<feature type="binding site" evidence="8">
    <location>
        <position position="21"/>
    </location>
    <ligand>
        <name>a divalent metal cation</name>
        <dbReference type="ChEBI" id="CHEBI:60240"/>
    </ligand>
</feature>
<dbReference type="VEuPathDB" id="AmoebaDB:EHI8A_169670"/>
<dbReference type="NCBIfam" id="TIGR00729">
    <property type="entry name" value="ribonuclease HII"/>
    <property type="match status" value="1"/>
</dbReference>
<dbReference type="Pfam" id="PF01351">
    <property type="entry name" value="RNase_HII"/>
    <property type="match status" value="1"/>
</dbReference>
<dbReference type="PANTHER" id="PTHR10954:SF7">
    <property type="entry name" value="RIBONUCLEASE H2 SUBUNIT A"/>
    <property type="match status" value="1"/>
</dbReference>
<gene>
    <name evidence="11" type="ORF">CL6EHI_134360</name>
</gene>
<dbReference type="InterPro" id="IPR001352">
    <property type="entry name" value="RNase_HII/HIII"/>
</dbReference>
<evidence type="ECO:0000256" key="7">
    <source>
        <dbReference type="ARBA" id="ARBA00022801"/>
    </source>
</evidence>
<comment type="catalytic activity">
    <reaction evidence="1 8 9">
        <text>Endonucleolytic cleavage to 5'-phosphomonoester.</text>
        <dbReference type="EC" id="3.1.26.4"/>
    </reaction>
</comment>
<dbReference type="VEuPathDB" id="AmoebaDB:EHI_134360"/>
<dbReference type="GO" id="GO:0003723">
    <property type="term" value="F:RNA binding"/>
    <property type="evidence" value="ECO:0007669"/>
    <property type="project" value="UniProtKB-UniRule"/>
</dbReference>
<dbReference type="Gene3D" id="3.30.420.10">
    <property type="entry name" value="Ribonuclease H-like superfamily/Ribonuclease H"/>
    <property type="match status" value="1"/>
</dbReference>
<keyword evidence="5 8" id="KW-0479">Metal-binding</keyword>
<dbReference type="VEuPathDB" id="AmoebaDB:EHI5A_117880"/>
<evidence type="ECO:0000256" key="8">
    <source>
        <dbReference type="PROSITE-ProRule" id="PRU01319"/>
    </source>
</evidence>
<evidence type="ECO:0000256" key="6">
    <source>
        <dbReference type="ARBA" id="ARBA00022759"/>
    </source>
</evidence>
<comment type="cofactor">
    <cofactor evidence="2">
        <name>Mg(2+)</name>
        <dbReference type="ChEBI" id="CHEBI:18420"/>
    </cofactor>
</comment>
<comment type="function">
    <text evidence="9">Endonuclease that specifically degrades the RNA of RNA-DNA hybrids.</text>
</comment>
<comment type="cofactor">
    <cofactor evidence="8">
        <name>Mn(2+)</name>
        <dbReference type="ChEBI" id="CHEBI:29035"/>
    </cofactor>
    <cofactor evidence="8">
        <name>Mg(2+)</name>
        <dbReference type="ChEBI" id="CHEBI:18420"/>
    </cofactor>
    <text evidence="8">Manganese or magnesium. Binds 1 divalent metal ion per monomer in the absence of substrate. May bind a second metal ion after substrate binding.</text>
</comment>
<evidence type="ECO:0000256" key="2">
    <source>
        <dbReference type="ARBA" id="ARBA00001946"/>
    </source>
</evidence>
<sequence length="314" mass="35869">MLCPLFQNVQTEGEITIGIDEAGRGPVLGPMVYSAFFTTNTEVISTMGFHDSKILSRTMREKLFTDIKESGVCGFSTRILTPSYISQMMCGPQKVSLNEIAFSAVRDIIHQIIRTSQRKIVHIYCDTVGPSKKYQAMIANEFKEVKLSQITVCPKADGLYPVVSAASICAKVTRDTCLDNWIYEETNIQTRQVGCGYPSDVNLNRGVFGWGRKVMKKEKIKGYIGEWKEMELVLTNDLMIITYQKQIEYISLYVDYNITEYNIDDDVYQIEDKEQGIYYIKDIELKGLKEDINSYLRITDDVYQFPATPNDIFN</sequence>
<keyword evidence="4 8" id="KW-0540">Nuclease</keyword>
<feature type="binding site" evidence="8">
    <location>
        <position position="20"/>
    </location>
    <ligand>
        <name>a divalent metal cation</name>
        <dbReference type="ChEBI" id="CHEBI:60240"/>
    </ligand>
</feature>
<dbReference type="AlphaFoldDB" id="A0A175JL99"/>
<dbReference type="EC" id="3.1.26.4" evidence="9"/>
<accession>A0A175JL99</accession>
<dbReference type="GO" id="GO:0046872">
    <property type="term" value="F:metal ion binding"/>
    <property type="evidence" value="ECO:0007669"/>
    <property type="project" value="UniProtKB-KW"/>
</dbReference>
<dbReference type="CDD" id="cd07181">
    <property type="entry name" value="RNase_HII_eukaryota_like"/>
    <property type="match status" value="1"/>
</dbReference>
<dbReference type="GO" id="GO:0006298">
    <property type="term" value="P:mismatch repair"/>
    <property type="evidence" value="ECO:0007669"/>
    <property type="project" value="TreeGrafter"/>
</dbReference>
<dbReference type="PANTHER" id="PTHR10954">
    <property type="entry name" value="RIBONUCLEASE H2 SUBUNIT A"/>
    <property type="match status" value="1"/>
</dbReference>
<dbReference type="Proteomes" id="UP000078387">
    <property type="component" value="Unassembled WGS sequence"/>
</dbReference>
<keyword evidence="7 8" id="KW-0378">Hydrolase</keyword>
<evidence type="ECO:0000259" key="10">
    <source>
        <dbReference type="PROSITE" id="PS51975"/>
    </source>
</evidence>
<evidence type="ECO:0000256" key="9">
    <source>
        <dbReference type="RuleBase" id="RU003515"/>
    </source>
</evidence>
<dbReference type="GO" id="GO:0043137">
    <property type="term" value="P:DNA replication, removal of RNA primer"/>
    <property type="evidence" value="ECO:0007669"/>
    <property type="project" value="TreeGrafter"/>
</dbReference>
<evidence type="ECO:0000256" key="3">
    <source>
        <dbReference type="ARBA" id="ARBA00007058"/>
    </source>
</evidence>
<dbReference type="VEuPathDB" id="AmoebaDB:KM1_150180"/>
<proteinExistence type="inferred from homology"/>
<dbReference type="PROSITE" id="PS51975">
    <property type="entry name" value="RNASE_H_2"/>
    <property type="match status" value="1"/>
</dbReference>
<organism evidence="11 12">
    <name type="scientific">Entamoeba histolytica</name>
    <dbReference type="NCBI Taxonomy" id="5759"/>
    <lineage>
        <taxon>Eukaryota</taxon>
        <taxon>Amoebozoa</taxon>
        <taxon>Evosea</taxon>
        <taxon>Archamoebae</taxon>
        <taxon>Mastigamoebida</taxon>
        <taxon>Entamoebidae</taxon>
        <taxon>Entamoeba</taxon>
    </lineage>
</organism>
<feature type="binding site" evidence="8">
    <location>
        <position position="126"/>
    </location>
    <ligand>
        <name>a divalent metal cation</name>
        <dbReference type="ChEBI" id="CHEBI:60240"/>
    </ligand>
</feature>
<comment type="caution">
    <text evidence="11">The sequence shown here is derived from an EMBL/GenBank/DDBJ whole genome shotgun (WGS) entry which is preliminary data.</text>
</comment>